<dbReference type="AlphaFoldDB" id="A0AAW0F8C5"/>
<gene>
    <name evidence="2" type="ORF">QCA50_020261</name>
</gene>
<dbReference type="Proteomes" id="UP001385951">
    <property type="component" value="Unassembled WGS sequence"/>
</dbReference>
<feature type="transmembrane region" description="Helical" evidence="1">
    <location>
        <begin position="54"/>
        <end position="77"/>
    </location>
</feature>
<evidence type="ECO:0000313" key="2">
    <source>
        <dbReference type="EMBL" id="KAK7676793.1"/>
    </source>
</evidence>
<protein>
    <submittedName>
        <fullName evidence="2">Uncharacterized protein</fullName>
    </submittedName>
</protein>
<feature type="transmembrane region" description="Helical" evidence="1">
    <location>
        <begin position="114"/>
        <end position="131"/>
    </location>
</feature>
<feature type="transmembrane region" description="Helical" evidence="1">
    <location>
        <begin position="231"/>
        <end position="252"/>
    </location>
</feature>
<feature type="transmembrane region" description="Helical" evidence="1">
    <location>
        <begin position="272"/>
        <end position="293"/>
    </location>
</feature>
<keyword evidence="3" id="KW-1185">Reference proteome</keyword>
<feature type="transmembrane region" description="Helical" evidence="1">
    <location>
        <begin position="143"/>
        <end position="168"/>
    </location>
</feature>
<proteinExistence type="predicted"/>
<evidence type="ECO:0000256" key="1">
    <source>
        <dbReference type="SAM" id="Phobius"/>
    </source>
</evidence>
<organism evidence="2 3">
    <name type="scientific">Cerrena zonata</name>
    <dbReference type="NCBI Taxonomy" id="2478898"/>
    <lineage>
        <taxon>Eukaryota</taxon>
        <taxon>Fungi</taxon>
        <taxon>Dikarya</taxon>
        <taxon>Basidiomycota</taxon>
        <taxon>Agaricomycotina</taxon>
        <taxon>Agaricomycetes</taxon>
        <taxon>Polyporales</taxon>
        <taxon>Cerrenaceae</taxon>
        <taxon>Cerrena</taxon>
    </lineage>
</organism>
<name>A0AAW0F8C5_9APHY</name>
<sequence length="389" mass="43175">MSSLSQDDIDTLASIGHDTTQTIVCLVVEAIMYTFFFVLVVIAGRILMRKRSKLSMTMFGVILIMFLLDTAMCVLDVNNAIRELTLTLTSTSPLSLSDRYELTFNLPYSVTNSLFAYMICFGDVVIVWRAYTFWCYGKERLMMILPALPLLGTFVTASVVSFCVAREVSENEPDNLVNPPFCHNVQQAMYSTSLVTTAIATALTCYKTWLYRREIGARLSGNSKKTRTEKVMLILIESGVLYFLLALEFVVGDIPKVSNAESAKYNLAFADLVWTYMTSHILGIYPALMVILVNSQRSYLEESVISTHIESTHMGSNRLGSATAYTSSAAGSKKNLSTMRTGHTTTHTIEIDVHESHEMDSVPDRTVTTLPGSLGEAEVKDAEKAHSFV</sequence>
<comment type="caution">
    <text evidence="2">The sequence shown here is derived from an EMBL/GenBank/DDBJ whole genome shotgun (WGS) entry which is preliminary data.</text>
</comment>
<evidence type="ECO:0000313" key="3">
    <source>
        <dbReference type="Proteomes" id="UP001385951"/>
    </source>
</evidence>
<feature type="transmembrane region" description="Helical" evidence="1">
    <location>
        <begin position="20"/>
        <end position="42"/>
    </location>
</feature>
<keyword evidence="1" id="KW-0812">Transmembrane</keyword>
<keyword evidence="1" id="KW-0472">Membrane</keyword>
<feature type="transmembrane region" description="Helical" evidence="1">
    <location>
        <begin position="188"/>
        <end position="210"/>
    </location>
</feature>
<keyword evidence="1" id="KW-1133">Transmembrane helix</keyword>
<dbReference type="EMBL" id="JASBNA010000104">
    <property type="protein sequence ID" value="KAK7676793.1"/>
    <property type="molecule type" value="Genomic_DNA"/>
</dbReference>
<accession>A0AAW0F8C5</accession>
<reference evidence="2 3" key="1">
    <citation type="submission" date="2022-09" db="EMBL/GenBank/DDBJ databases">
        <authorList>
            <person name="Palmer J.M."/>
        </authorList>
    </citation>
    <scope>NUCLEOTIDE SEQUENCE [LARGE SCALE GENOMIC DNA]</scope>
    <source>
        <strain evidence="2 3">DSM 7382</strain>
    </source>
</reference>